<dbReference type="Gene3D" id="2.60.40.10">
    <property type="entry name" value="Immunoglobulins"/>
    <property type="match status" value="3"/>
</dbReference>
<feature type="active site" description="Charge relay system" evidence="4">
    <location>
        <position position="520"/>
    </location>
</feature>
<dbReference type="InterPro" id="IPR013320">
    <property type="entry name" value="ConA-like_dom_sf"/>
</dbReference>
<evidence type="ECO:0008006" key="9">
    <source>
        <dbReference type="Google" id="ProtNLM"/>
    </source>
</evidence>
<keyword evidence="2 4" id="KW-0378">Hydrolase</keyword>
<evidence type="ECO:0000256" key="3">
    <source>
        <dbReference type="ARBA" id="ARBA00022825"/>
    </source>
</evidence>
<feature type="domain" description="CARDB" evidence="6">
    <location>
        <begin position="1483"/>
        <end position="1566"/>
    </location>
</feature>
<dbReference type="InterPro" id="IPR024361">
    <property type="entry name" value="BACON"/>
</dbReference>
<evidence type="ECO:0000259" key="7">
    <source>
        <dbReference type="Pfam" id="PF19190"/>
    </source>
</evidence>
<dbReference type="Pfam" id="PF19190">
    <property type="entry name" value="BACON_2"/>
    <property type="match status" value="2"/>
</dbReference>
<dbReference type="InterPro" id="IPR008979">
    <property type="entry name" value="Galactose-bd-like_sf"/>
</dbReference>
<evidence type="ECO:0000313" key="8">
    <source>
        <dbReference type="EMBL" id="QNO53064.1"/>
    </source>
</evidence>
<dbReference type="InterPro" id="IPR034058">
    <property type="entry name" value="TagA/B/C/D_pept_dom"/>
</dbReference>
<dbReference type="InterPro" id="IPR036852">
    <property type="entry name" value="Peptidase_S8/S53_dom_sf"/>
</dbReference>
<dbReference type="InterPro" id="IPR023828">
    <property type="entry name" value="Peptidase_S8_Ser-AS"/>
</dbReference>
<dbReference type="InterPro" id="IPR036439">
    <property type="entry name" value="Dockerin_dom_sf"/>
</dbReference>
<dbReference type="InterPro" id="IPR000209">
    <property type="entry name" value="Peptidase_S8/S53_dom"/>
</dbReference>
<gene>
    <name evidence="8" type="ORF">GGECLBBC_00003</name>
</gene>
<dbReference type="GO" id="GO:0000272">
    <property type="term" value="P:polysaccharide catabolic process"/>
    <property type="evidence" value="ECO:0007669"/>
    <property type="project" value="InterPro"/>
</dbReference>
<comment type="similarity">
    <text evidence="4">Belongs to the peptidase S8 family.</text>
</comment>
<dbReference type="GO" id="GO:0006508">
    <property type="term" value="P:proteolysis"/>
    <property type="evidence" value="ECO:0007669"/>
    <property type="project" value="UniProtKB-KW"/>
</dbReference>
<dbReference type="Gene3D" id="2.60.120.380">
    <property type="match status" value="1"/>
</dbReference>
<dbReference type="CDD" id="cd04842">
    <property type="entry name" value="Peptidases_S8_Kp43_protease"/>
    <property type="match status" value="1"/>
</dbReference>
<feature type="domain" description="BACON" evidence="7">
    <location>
        <begin position="1420"/>
        <end position="1461"/>
    </location>
</feature>
<dbReference type="SUPFAM" id="SSF69318">
    <property type="entry name" value="Integrin alpha N-terminal domain"/>
    <property type="match status" value="1"/>
</dbReference>
<dbReference type="SUPFAM" id="SSF52743">
    <property type="entry name" value="Subtilisin-like"/>
    <property type="match status" value="1"/>
</dbReference>
<dbReference type="PRINTS" id="PR00723">
    <property type="entry name" value="SUBTILISIN"/>
</dbReference>
<dbReference type="PANTHER" id="PTHR43399:SF5">
    <property type="entry name" value="PEPTIDASE S8 FAMILY WITH PROTEASE-ASSOCIATED DOMAIN"/>
    <property type="match status" value="1"/>
</dbReference>
<dbReference type="InterPro" id="IPR029062">
    <property type="entry name" value="Class_I_gatase-like"/>
</dbReference>
<dbReference type="InterPro" id="IPR051048">
    <property type="entry name" value="Peptidase_S8/S53_subtilisin"/>
</dbReference>
<protein>
    <recommendedName>
        <fullName evidence="9">Peptidase S8/S53 domain-containing protein</fullName>
    </recommendedName>
</protein>
<feature type="domain" description="Peptidase S8/S53" evidence="5">
    <location>
        <begin position="273"/>
        <end position="588"/>
    </location>
</feature>
<keyword evidence="3 4" id="KW-0720">Serine protease</keyword>
<evidence type="ECO:0000259" key="6">
    <source>
        <dbReference type="Pfam" id="PF07705"/>
    </source>
</evidence>
<accession>A0A7G9YYI0</accession>
<dbReference type="Pfam" id="PF07705">
    <property type="entry name" value="CARDB"/>
    <property type="match status" value="1"/>
</dbReference>
<dbReference type="PROSITE" id="PS00138">
    <property type="entry name" value="SUBTILASE_SER"/>
    <property type="match status" value="1"/>
</dbReference>
<dbReference type="InterPro" id="IPR013783">
    <property type="entry name" value="Ig-like_fold"/>
</dbReference>
<evidence type="ECO:0000256" key="2">
    <source>
        <dbReference type="ARBA" id="ARBA00022801"/>
    </source>
</evidence>
<dbReference type="SUPFAM" id="SSF52317">
    <property type="entry name" value="Class I glutamine amidotransferase-like"/>
    <property type="match status" value="1"/>
</dbReference>
<dbReference type="Gene3D" id="2.60.120.260">
    <property type="entry name" value="Galactose-binding domain-like"/>
    <property type="match status" value="1"/>
</dbReference>
<feature type="domain" description="BACON" evidence="7">
    <location>
        <begin position="1146"/>
        <end position="1192"/>
    </location>
</feature>
<dbReference type="InterPro" id="IPR028994">
    <property type="entry name" value="Integrin_alpha_N"/>
</dbReference>
<dbReference type="InterPro" id="IPR011635">
    <property type="entry name" value="CARDB"/>
</dbReference>
<name>A0A7G9YYI0_9EURY</name>
<dbReference type="Gene3D" id="1.10.1330.10">
    <property type="entry name" value="Dockerin domain"/>
    <property type="match status" value="1"/>
</dbReference>
<reference evidence="8" key="1">
    <citation type="submission" date="2020-06" db="EMBL/GenBank/DDBJ databases">
        <title>Unique genomic features of the anaerobic methanotrophic archaea.</title>
        <authorList>
            <person name="Chadwick G.L."/>
            <person name="Skennerton C.T."/>
            <person name="Laso-Perez R."/>
            <person name="Leu A.O."/>
            <person name="Speth D.R."/>
            <person name="Yu H."/>
            <person name="Morgan-Lang C."/>
            <person name="Hatzenpichler R."/>
            <person name="Goudeau D."/>
            <person name="Malmstrom R."/>
            <person name="Brazelton W.J."/>
            <person name="Woyke T."/>
            <person name="Hallam S.J."/>
            <person name="Tyson G.W."/>
            <person name="Wegener G."/>
            <person name="Boetius A."/>
            <person name="Orphan V."/>
        </authorList>
    </citation>
    <scope>NUCLEOTIDE SEQUENCE</scope>
</reference>
<dbReference type="SUPFAM" id="SSF49785">
    <property type="entry name" value="Galactose-binding domain-like"/>
    <property type="match status" value="1"/>
</dbReference>
<sequence length="2335" mass="253081">MKKMKRKNTIVLSSVVILSVLLLTVSAVSATVEPDWPAGKANICKSPTDGFIDFEEGTDGAVIRSTILVTASDNSMVYLSAISFDSRQGEPSLPSNLSISEYPVDVKGYYIVQFIGPVKPEWKEHLRQLGCEIHDYIPDNAFIIRMDAETKEIVQDLDFVQWIGIYQPAYKISPELPIDEKAKINITVLLFRPEKREEISSRLEELGGEILKSSGDVIRLEINASKIEDIAKINDVEWIEEYIQPQISNDVSRWVIQSYVNGSTPIWDHNITGAGQIVGISDSGLDYDCCFFWDSVRGAPPEDSGLPSTVTPDYNQRKVIVYHDVAGFGDYDDDYPGHGTHTSGSIAGDNLAAIGGYDTNDGMAYNAKLVFQDLGQDNSPYIYPPADLNDLFQQAYDDGTRFHSNSWGSSAFGAYTTDSKQCDEFMWNHKDFLILFANGNSGPSSNTVGSPATAKNVVSVGATENGALAENMAYFSSHGPTDDGRIKPTVCAPGVNILSADSDGNIASYNCGVVSMSGTSMSTPTTAGAAALIRQYFVDGYYPTGNATPGDSITPSAALIKAMLVSSGEEMSGLHTEGPIPSNGQGWGRILLDNALYFDGDSRRLKVYDYDSVNTGQSKTYNIAIDNQSEPLKITLVWTDYASTPAAAINLVNDLNLVVTGPDGTYAASDNRNVVESIYIKTPPVGAYTITVTGYNVPAGPQPFALVIAGGLGIGSKGIVYLDKDWYNCSSIVNVTVKDADLNADNTTVEEADVSMMSFPTEKTPENITLAETGVDTATFTGSIRLTTSPPIPDGNLSVAHGDLITLFYVDADDGTGNPVTVHDTATVDCLAPVITVTTPQNNATYNLNTVALNYSVNEKTDWEGYSLDGQPIVIITGNTTLTNLTDGWHNVTVFASDIAGNIGASDKIWFNITTPDIWVYPEAFEVILPQGNITNRTLTIGNNGTGVLEFEISGLGTGTGSVLVDDGHSNTPHNAFYNDLVSQGFTVDHTMSEITPGLLSSYDAFITVQARYSYSADEITAIQNFVSSGGGLFVIGDDNPYIYEQLTGYAGMSWSSYSGSSGITTNIYPHPITDGISELYFDSPVASLTVSSPAQEVVLDSIGSTIQVAASEYGNGKIVALVDDHCLDDYYINMSDNRLFGQNVINWICAGALWLNVTPQNGTISPSNQTNITLTINATDLDIGKYNATIVIANNDPDENPVNVPVRLIVTQLHPPDIWVEPRSINITAFQDEVKYENLTIGNNGTGDLLFNATDTITGLFLFDDMESGVDGWIHGGSYDEWELGTPTYGPPSAHSGSNCWGTDLDSTYEDNCDQWLMSQVIDLSGARNVNLSFYIWYMTESCCDPGYVEISTDDGATWDILRTYRGSSMIWIHESIDISSYTGSSNVRIRFRLTSDGSVVDAGLYIDDVIVGGEGAIDWLSVTPTSGIVPPKNQTNLTVEINTTSLDVGEYNATIIITHNDILHDTVNIPVNLSVFSDYHDIAVPNITAPDSTEINSTIVVNSTISNLGSSDESNITVDFIVDGINQSNTTIPYLASFASTSVSFTWTAPGTPGIYNLTIYAEPVPGENITWNNQLSKNISVITIPDIWVYPAEFNSTLESDEVVNRTLTIGNNGTGILNASLSTSLPTDVDQDNEPEIMVRDCWGYTYVVNSSNLDTFNGWEWRSPYTDSYKGFAIADVNGDGIPNLLEGGNNYLRVYDVKNNRVLYSDLYTGYSYGGTAAGDIDNDGVVGMLVSDYDGYIYVYDGKTGLPDAQGHITYPTAYYGTGLGIGDIDNDGVVEVVRADYYGIDIFNGQTRVLEKEISISPLYSYPDIVFGDANGNGIAEIYVGGEYGYVYAYEWDGTTATQLWQSLIEYWSYTRPCGFADADNDGDFEIFIGNSSGYITALNALTGSIEGSVFTGYYSYTSCAVGDIDKDGVLEIATGNYDGYIRTYTYNDGRFTLEKTSVTDYGSDLGWATDSIIISGAKDPRVFREVSFIQFNETEVSVPPDASHNVTVTFKATNLNKGTYNATIVINSNDPDESIVNIPVNLRVITPPHIISFSPTDLTPTQYVGTTNTFSVITDQVTASNEWYLLPGGITTHGNGTSSLTLTWNRSGVYNITYIGTNENGSVNITWNVTVLEPPPENEVYLDPQHSSAGFCNTAKVEIWVNATNFQSGQINLTYDPSCANVTNYVWNATNFPTSGWSHYDGMDQMTFMTLLPSLTGNYHIGTLTIHCVNDSSEGCITPLDFIEEPTEYIEESKLFDPSGAVIPANWIDGSFKCVPGICGDVNRVGGVNMGDVGALHNYVQYGLPIADEWAADVNCVGGINMGDVGALHNYVQYGLPLNCCK</sequence>
<dbReference type="Gene3D" id="3.40.50.200">
    <property type="entry name" value="Peptidase S8/S53 domain"/>
    <property type="match status" value="1"/>
</dbReference>
<feature type="active site" description="Charge relay system" evidence="4">
    <location>
        <position position="282"/>
    </location>
</feature>
<dbReference type="GO" id="GO:0004252">
    <property type="term" value="F:serine-type endopeptidase activity"/>
    <property type="evidence" value="ECO:0007669"/>
    <property type="project" value="UniProtKB-UniRule"/>
</dbReference>
<evidence type="ECO:0000256" key="1">
    <source>
        <dbReference type="ARBA" id="ARBA00022670"/>
    </source>
</evidence>
<proteinExistence type="inferred from homology"/>
<evidence type="ECO:0000256" key="4">
    <source>
        <dbReference type="PROSITE-ProRule" id="PRU01240"/>
    </source>
</evidence>
<evidence type="ECO:0000259" key="5">
    <source>
        <dbReference type="Pfam" id="PF00082"/>
    </source>
</evidence>
<dbReference type="Pfam" id="PF00082">
    <property type="entry name" value="Peptidase_S8"/>
    <property type="match status" value="1"/>
</dbReference>
<keyword evidence="1 4" id="KW-0645">Protease</keyword>
<dbReference type="EMBL" id="MT631530">
    <property type="protein sequence ID" value="QNO53064.1"/>
    <property type="molecule type" value="Genomic_DNA"/>
</dbReference>
<organism evidence="8">
    <name type="scientific">Candidatus Methanophagaceae archaeon ANME-1 ERB6</name>
    <dbReference type="NCBI Taxonomy" id="2759912"/>
    <lineage>
        <taxon>Archaea</taxon>
        <taxon>Methanobacteriati</taxon>
        <taxon>Methanobacteriota</taxon>
        <taxon>Stenosarchaea group</taxon>
        <taxon>Methanomicrobia</taxon>
        <taxon>Candidatus Methanophagales</taxon>
        <taxon>Candidatus Methanophagaceae</taxon>
    </lineage>
</organism>
<dbReference type="Gene3D" id="3.40.50.880">
    <property type="match status" value="1"/>
</dbReference>
<dbReference type="PANTHER" id="PTHR43399">
    <property type="entry name" value="SUBTILISIN-RELATED"/>
    <property type="match status" value="1"/>
</dbReference>
<dbReference type="InterPro" id="IPR015500">
    <property type="entry name" value="Peptidase_S8_subtilisin-rel"/>
</dbReference>
<dbReference type="SUPFAM" id="SSF49899">
    <property type="entry name" value="Concanavalin A-like lectins/glucanases"/>
    <property type="match status" value="1"/>
</dbReference>
<feature type="active site" description="Charge relay system" evidence="4">
    <location>
        <position position="338"/>
    </location>
</feature>
<dbReference type="PROSITE" id="PS51892">
    <property type="entry name" value="SUBTILASE"/>
    <property type="match status" value="1"/>
</dbReference>